<reference evidence="7" key="1">
    <citation type="submission" date="2013-12" db="EMBL/GenBank/DDBJ databases">
        <authorList>
            <person name="Aslett M."/>
        </authorList>
    </citation>
    <scope>NUCLEOTIDE SEQUENCE [LARGE SCALE GENOMIC DNA]</scope>
    <source>
        <strain evidence="7">Lindley</strain>
    </source>
</reference>
<proteinExistence type="inferred from homology"/>
<dbReference type="SMART" id="SM00343">
    <property type="entry name" value="ZnF_C2HC"/>
    <property type="match status" value="2"/>
</dbReference>
<dbReference type="PROSITE" id="PS51857">
    <property type="entry name" value="CSD_2"/>
    <property type="match status" value="1"/>
</dbReference>
<evidence type="ECO:0000256" key="5">
    <source>
        <dbReference type="SAM" id="Phobius"/>
    </source>
</evidence>
<dbReference type="SUPFAM" id="SSF50249">
    <property type="entry name" value="Nucleic acid-binding proteins"/>
    <property type="match status" value="1"/>
</dbReference>
<dbReference type="InterPro" id="IPR002059">
    <property type="entry name" value="CSP_DNA-bd"/>
</dbReference>
<reference evidence="8" key="3">
    <citation type="submission" date="2016-06" db="UniProtKB">
        <authorList>
            <consortium name="WormBaseParasite"/>
        </authorList>
    </citation>
    <scope>IDENTIFICATION</scope>
</reference>
<dbReference type="GO" id="GO:0005737">
    <property type="term" value="C:cytoplasm"/>
    <property type="evidence" value="ECO:0007669"/>
    <property type="project" value="UniProtKB-SubCell"/>
</dbReference>
<sequence>MFKRRSKPNSANHPAIYDLVIAHFYREYEAISSSYQVDFKHSDYFPNRTVKFDFPFPIQKFLPGYGICLLLNISVTIASVWLVLNSAFTALVNPRGEKRGDRMASSTPGGSAEDSSKRPEEVGMEEEELVPDLHSSGGGGGGEFAPYERREPTEEDVERYKAYVGQKWSGKCKWFNVTKLYGFIVPDVEEAKQHADDVFVHQSALQMPGFRSLDEGEEVEFTVRLGKRGLEAADVCGIGGVPLRGHRIHPLGKRKEKEIRCYNCGKYGLHKASHCKRMPQKNMKACYVCHSTAHLASECPNKEQQHQKNGAPPPPGPRREK</sequence>
<comment type="subcellular location">
    <subcellularLocation>
        <location evidence="1">Cytoplasm</location>
    </subcellularLocation>
</comment>
<dbReference type="GO" id="GO:0019899">
    <property type="term" value="F:enzyme binding"/>
    <property type="evidence" value="ECO:0007669"/>
    <property type="project" value="UniProtKB-ARBA"/>
</dbReference>
<dbReference type="PRINTS" id="PR00050">
    <property type="entry name" value="COLDSHOCK"/>
</dbReference>
<dbReference type="WBParaSite" id="GPLIN_001008100">
    <property type="protein sequence ID" value="GPLIN_001008100"/>
    <property type="gene ID" value="GPLIN_001008100"/>
</dbReference>
<keyword evidence="7" id="KW-1185">Reference proteome</keyword>
<dbReference type="Pfam" id="PF00313">
    <property type="entry name" value="CSD"/>
    <property type="match status" value="1"/>
</dbReference>
<dbReference type="Gene3D" id="4.10.60.10">
    <property type="entry name" value="Zinc finger, CCHC-type"/>
    <property type="match status" value="1"/>
</dbReference>
<accession>A0A183CB30</accession>
<dbReference type="GO" id="GO:0003729">
    <property type="term" value="F:mRNA binding"/>
    <property type="evidence" value="ECO:0007669"/>
    <property type="project" value="TreeGrafter"/>
</dbReference>
<feature type="transmembrane region" description="Helical" evidence="5">
    <location>
        <begin position="61"/>
        <end position="84"/>
    </location>
</feature>
<evidence type="ECO:0000256" key="2">
    <source>
        <dbReference type="ARBA" id="ARBA00008840"/>
    </source>
</evidence>
<dbReference type="SMART" id="SM00357">
    <property type="entry name" value="CSP"/>
    <property type="match status" value="1"/>
</dbReference>
<dbReference type="InterPro" id="IPR036875">
    <property type="entry name" value="Znf_CCHC_sf"/>
</dbReference>
<name>A0A183CB30_GLOPA</name>
<dbReference type="SUPFAM" id="SSF57756">
    <property type="entry name" value="Retrovirus zinc finger-like domains"/>
    <property type="match status" value="1"/>
</dbReference>
<evidence type="ECO:0000256" key="1">
    <source>
        <dbReference type="ARBA" id="ARBA00004496"/>
    </source>
</evidence>
<feature type="region of interest" description="Disordered" evidence="4">
    <location>
        <begin position="299"/>
        <end position="321"/>
    </location>
</feature>
<dbReference type="Proteomes" id="UP000050741">
    <property type="component" value="Unassembled WGS sequence"/>
</dbReference>
<evidence type="ECO:0000259" key="6">
    <source>
        <dbReference type="PROSITE" id="PS51857"/>
    </source>
</evidence>
<dbReference type="InterPro" id="IPR011129">
    <property type="entry name" value="CSD"/>
</dbReference>
<dbReference type="InterPro" id="IPR051373">
    <property type="entry name" value="Lin-28_RNA-binding"/>
</dbReference>
<dbReference type="PANTHER" id="PTHR46109:SF1">
    <property type="entry name" value="PROTEIN LIN-28 HOMOLOG"/>
    <property type="match status" value="1"/>
</dbReference>
<keyword evidence="5" id="KW-0472">Membrane</keyword>
<dbReference type="GO" id="GO:0008270">
    <property type="term" value="F:zinc ion binding"/>
    <property type="evidence" value="ECO:0007669"/>
    <property type="project" value="InterPro"/>
</dbReference>
<dbReference type="CDD" id="cd04458">
    <property type="entry name" value="CSP_CDS"/>
    <property type="match status" value="1"/>
</dbReference>
<keyword evidence="5" id="KW-0812">Transmembrane</keyword>
<feature type="domain" description="CSD" evidence="6">
    <location>
        <begin position="167"/>
        <end position="237"/>
    </location>
</feature>
<dbReference type="AlphaFoldDB" id="A0A183CB30"/>
<evidence type="ECO:0000313" key="7">
    <source>
        <dbReference type="Proteomes" id="UP000050741"/>
    </source>
</evidence>
<dbReference type="GO" id="GO:0005634">
    <property type="term" value="C:nucleus"/>
    <property type="evidence" value="ECO:0007669"/>
    <property type="project" value="TreeGrafter"/>
</dbReference>
<feature type="compositionally biased region" description="Pro residues" evidence="4">
    <location>
        <begin position="311"/>
        <end position="321"/>
    </location>
</feature>
<evidence type="ECO:0000256" key="4">
    <source>
        <dbReference type="SAM" id="MobiDB-lite"/>
    </source>
</evidence>
<keyword evidence="3" id="KW-0963">Cytoplasm</keyword>
<organism evidence="7 8">
    <name type="scientific">Globodera pallida</name>
    <name type="common">Potato cyst nematode worm</name>
    <name type="synonym">Heterodera pallida</name>
    <dbReference type="NCBI Taxonomy" id="36090"/>
    <lineage>
        <taxon>Eukaryota</taxon>
        <taxon>Metazoa</taxon>
        <taxon>Ecdysozoa</taxon>
        <taxon>Nematoda</taxon>
        <taxon>Chromadorea</taxon>
        <taxon>Rhabditida</taxon>
        <taxon>Tylenchina</taxon>
        <taxon>Tylenchomorpha</taxon>
        <taxon>Tylenchoidea</taxon>
        <taxon>Heteroderidae</taxon>
        <taxon>Heteroderinae</taxon>
        <taxon>Globodera</taxon>
    </lineage>
</organism>
<feature type="region of interest" description="Disordered" evidence="4">
    <location>
        <begin position="97"/>
        <end position="151"/>
    </location>
</feature>
<dbReference type="PANTHER" id="PTHR46109">
    <property type="entry name" value="PROTEIN LIN-28"/>
    <property type="match status" value="1"/>
</dbReference>
<protein>
    <submittedName>
        <fullName evidence="8">CSD domain-containing protein</fullName>
    </submittedName>
</protein>
<evidence type="ECO:0000313" key="8">
    <source>
        <dbReference type="WBParaSite" id="GPLIN_001008100"/>
    </source>
</evidence>
<reference evidence="7" key="2">
    <citation type="submission" date="2014-05" db="EMBL/GenBank/DDBJ databases">
        <title>The genome and life-stage specific transcriptomes of Globodera pallida elucidate key aspects of plant parasitism by a cyst nematode.</title>
        <authorList>
            <person name="Cotton J.A."/>
            <person name="Lilley C.J."/>
            <person name="Jones L.M."/>
            <person name="Kikuchi T."/>
            <person name="Reid A.J."/>
            <person name="Thorpe P."/>
            <person name="Tsai I.J."/>
            <person name="Beasley H."/>
            <person name="Blok V."/>
            <person name="Cock P.J.A."/>
            <person name="Van den Akker S.E."/>
            <person name="Holroyd N."/>
            <person name="Hunt M."/>
            <person name="Mantelin S."/>
            <person name="Naghra H."/>
            <person name="Pain A."/>
            <person name="Palomares-Rius J.E."/>
            <person name="Zarowiecki M."/>
            <person name="Berriman M."/>
            <person name="Jones J.T."/>
            <person name="Urwin P.E."/>
        </authorList>
    </citation>
    <scope>NUCLEOTIDE SEQUENCE [LARGE SCALE GENOMIC DNA]</scope>
    <source>
        <strain evidence="7">Lindley</strain>
    </source>
</reference>
<dbReference type="GO" id="GO:0031054">
    <property type="term" value="P:pre-miRNA processing"/>
    <property type="evidence" value="ECO:0007669"/>
    <property type="project" value="TreeGrafter"/>
</dbReference>
<dbReference type="InterPro" id="IPR001878">
    <property type="entry name" value="Znf_CCHC"/>
</dbReference>
<keyword evidence="5" id="KW-1133">Transmembrane helix</keyword>
<dbReference type="Gene3D" id="2.40.50.140">
    <property type="entry name" value="Nucleic acid-binding proteins"/>
    <property type="match status" value="1"/>
</dbReference>
<evidence type="ECO:0000256" key="3">
    <source>
        <dbReference type="ARBA" id="ARBA00022490"/>
    </source>
</evidence>
<dbReference type="InterPro" id="IPR012340">
    <property type="entry name" value="NA-bd_OB-fold"/>
</dbReference>
<comment type="similarity">
    <text evidence="2">Belongs to the lin-28 family.</text>
</comment>